<protein>
    <submittedName>
        <fullName evidence="1">Lipase, class 2</fullName>
    </submittedName>
</protein>
<accession>A0A1Z4MRZ0</accession>
<dbReference type="Pfam" id="PF02089">
    <property type="entry name" value="Palm_thioest"/>
    <property type="match status" value="1"/>
</dbReference>
<keyword evidence="2" id="KW-1185">Reference proteome</keyword>
<dbReference type="SUPFAM" id="SSF53474">
    <property type="entry name" value="alpha/beta-Hydrolases"/>
    <property type="match status" value="1"/>
</dbReference>
<organism evidence="1 2">
    <name type="scientific">Tolypothrix tenuis PCC 7101</name>
    <dbReference type="NCBI Taxonomy" id="231146"/>
    <lineage>
        <taxon>Bacteria</taxon>
        <taxon>Bacillati</taxon>
        <taxon>Cyanobacteriota</taxon>
        <taxon>Cyanophyceae</taxon>
        <taxon>Nostocales</taxon>
        <taxon>Tolypothrichaceae</taxon>
        <taxon>Tolypothrix</taxon>
    </lineage>
</organism>
<reference evidence="1 2" key="1">
    <citation type="submission" date="2017-06" db="EMBL/GenBank/DDBJ databases">
        <title>Genome sequencing of cyanobaciteial culture collection at National Institute for Environmental Studies (NIES).</title>
        <authorList>
            <person name="Hirose Y."/>
            <person name="Shimura Y."/>
            <person name="Fujisawa T."/>
            <person name="Nakamura Y."/>
            <person name="Kawachi M."/>
        </authorList>
    </citation>
    <scope>NUCLEOTIDE SEQUENCE [LARGE SCALE GENOMIC DNA]</scope>
    <source>
        <strain evidence="1 2">NIES-37</strain>
    </source>
</reference>
<dbReference type="PANTHER" id="PTHR37946:SF1">
    <property type="entry name" value="SLL1969 PROTEIN"/>
    <property type="match status" value="1"/>
</dbReference>
<dbReference type="AlphaFoldDB" id="A0A1Z4MRZ0"/>
<dbReference type="Gene3D" id="3.40.50.1820">
    <property type="entry name" value="alpha/beta hydrolase"/>
    <property type="match status" value="1"/>
</dbReference>
<dbReference type="PANTHER" id="PTHR37946">
    <property type="entry name" value="SLL1969 PROTEIN"/>
    <property type="match status" value="1"/>
</dbReference>
<proteinExistence type="predicted"/>
<evidence type="ECO:0000313" key="1">
    <source>
        <dbReference type="EMBL" id="BAY96141.1"/>
    </source>
</evidence>
<name>A0A1Z4MRZ0_9CYAN</name>
<dbReference type="KEGG" id="ttq:NIES37_00680"/>
<gene>
    <name evidence="1" type="ORF">NIES37_00680</name>
</gene>
<dbReference type="InterPro" id="IPR029058">
    <property type="entry name" value="AB_hydrolase_fold"/>
</dbReference>
<sequence>MEITTNNQQRNPLLLIHGIDDTGAVFYRMGKYLKQQGWSVYALDLVPNNGAVGLDKLAQQVADYVAKEFPPEQPLDLVAFSMGGIVSRYYIQRLGGINRVQRFITIASPHHGTVIAYGSLRPGCVQMRPNSALLNDLNSDVAMLEAINFTSIWTPYDLMIVPAKSSQMPVGREVVLPVGLHPWMLTDARCLKVVAETLTEPIKPYPQFAYTENFQKSPLGDSNI</sequence>
<dbReference type="Proteomes" id="UP000218785">
    <property type="component" value="Chromosome"/>
</dbReference>
<evidence type="ECO:0000313" key="2">
    <source>
        <dbReference type="Proteomes" id="UP000218785"/>
    </source>
</evidence>
<dbReference type="EMBL" id="AP018248">
    <property type="protein sequence ID" value="BAY96141.1"/>
    <property type="molecule type" value="Genomic_DNA"/>
</dbReference>